<protein>
    <submittedName>
        <fullName evidence="2">Uncharacterized protein</fullName>
    </submittedName>
</protein>
<keyword evidence="3" id="KW-1185">Reference proteome</keyword>
<organism evidence="2 3">
    <name type="scientific">Saponaria officinalis</name>
    <name type="common">Common soapwort</name>
    <name type="synonym">Lychnis saponaria</name>
    <dbReference type="NCBI Taxonomy" id="3572"/>
    <lineage>
        <taxon>Eukaryota</taxon>
        <taxon>Viridiplantae</taxon>
        <taxon>Streptophyta</taxon>
        <taxon>Embryophyta</taxon>
        <taxon>Tracheophyta</taxon>
        <taxon>Spermatophyta</taxon>
        <taxon>Magnoliopsida</taxon>
        <taxon>eudicotyledons</taxon>
        <taxon>Gunneridae</taxon>
        <taxon>Pentapetalae</taxon>
        <taxon>Caryophyllales</taxon>
        <taxon>Caryophyllaceae</taxon>
        <taxon>Caryophylleae</taxon>
        <taxon>Saponaria</taxon>
    </lineage>
</organism>
<dbReference type="PANTHER" id="PTHR35477:SF1">
    <property type="entry name" value="OS06G0728500 PROTEIN"/>
    <property type="match status" value="1"/>
</dbReference>
<dbReference type="Proteomes" id="UP001443914">
    <property type="component" value="Unassembled WGS sequence"/>
</dbReference>
<dbReference type="PANTHER" id="PTHR35477">
    <property type="entry name" value="OS06G0728500 PROTEIN"/>
    <property type="match status" value="1"/>
</dbReference>
<feature type="compositionally biased region" description="Basic and acidic residues" evidence="1">
    <location>
        <begin position="220"/>
        <end position="239"/>
    </location>
</feature>
<feature type="compositionally biased region" description="Basic residues" evidence="1">
    <location>
        <begin position="268"/>
        <end position="278"/>
    </location>
</feature>
<feature type="compositionally biased region" description="Polar residues" evidence="1">
    <location>
        <begin position="28"/>
        <end position="51"/>
    </location>
</feature>
<evidence type="ECO:0000313" key="3">
    <source>
        <dbReference type="Proteomes" id="UP001443914"/>
    </source>
</evidence>
<accession>A0AAW1K3T6</accession>
<evidence type="ECO:0000256" key="1">
    <source>
        <dbReference type="SAM" id="MobiDB-lite"/>
    </source>
</evidence>
<proteinExistence type="predicted"/>
<dbReference type="EMBL" id="JBDFQZ010000006">
    <property type="protein sequence ID" value="KAK9713415.1"/>
    <property type="molecule type" value="Genomic_DNA"/>
</dbReference>
<feature type="compositionally biased region" description="Basic and acidic residues" evidence="1">
    <location>
        <begin position="249"/>
        <end position="259"/>
    </location>
</feature>
<feature type="compositionally biased region" description="Polar residues" evidence="1">
    <location>
        <begin position="173"/>
        <end position="189"/>
    </location>
</feature>
<evidence type="ECO:0000313" key="2">
    <source>
        <dbReference type="EMBL" id="KAK9713415.1"/>
    </source>
</evidence>
<reference evidence="2" key="1">
    <citation type="submission" date="2024-03" db="EMBL/GenBank/DDBJ databases">
        <title>WGS assembly of Saponaria officinalis var. Norfolk2.</title>
        <authorList>
            <person name="Jenkins J."/>
            <person name="Shu S."/>
            <person name="Grimwood J."/>
            <person name="Barry K."/>
            <person name="Goodstein D."/>
            <person name="Schmutz J."/>
            <person name="Leebens-Mack J."/>
            <person name="Osbourn A."/>
        </authorList>
    </citation>
    <scope>NUCLEOTIDE SEQUENCE [LARGE SCALE GENOMIC DNA]</scope>
    <source>
        <strain evidence="2">JIC</strain>
    </source>
</reference>
<gene>
    <name evidence="2" type="ORF">RND81_06G025900</name>
</gene>
<comment type="caution">
    <text evidence="2">The sequence shown here is derived from an EMBL/GenBank/DDBJ whole genome shotgun (WGS) entry which is preliminary data.</text>
</comment>
<sequence length="334" mass="36831">MESNGCDTNHLDARLPPRKRLLAGLKKQSFSESTSQCSQENNPSPSLSPSICQSPLSEFDIRLNNLLKSYKNGSNMSPEDIALAAKSAAEAATKAAEMARTVAEEKAAVAAKAVAAAKSALNLVPFDETSRRDKHHKKKKLKNHMPVELMYEEYQSIENCGADEELARRLHRSMNSSPRISKHSPGSNSRNHKHKKLKMSLPNDKSGVSNGDAEEAMDCEELHGGKVNEKVSESSKNNEGDVDSSSEAESIHPKEKTFEEFNDMSVSGRKRGRIRQKKLSLSICSSKDQANSKDELKSTNLSADNVTPMEVAPTWKCQDFKVTQCIKQDKLVQS</sequence>
<feature type="region of interest" description="Disordered" evidence="1">
    <location>
        <begin position="25"/>
        <end position="51"/>
    </location>
</feature>
<feature type="region of interest" description="Disordered" evidence="1">
    <location>
        <begin position="173"/>
        <end position="301"/>
    </location>
</feature>
<dbReference type="AlphaFoldDB" id="A0AAW1K3T6"/>
<name>A0AAW1K3T6_SAPOF</name>